<dbReference type="AlphaFoldDB" id="A0A2R5GUS5"/>
<feature type="region of interest" description="Disordered" evidence="1">
    <location>
        <begin position="224"/>
        <end position="336"/>
    </location>
</feature>
<dbReference type="Proteomes" id="UP000241890">
    <property type="component" value="Unassembled WGS sequence"/>
</dbReference>
<dbReference type="OrthoDB" id="289038at2759"/>
<gene>
    <name evidence="3" type="ORF">FCC1311_083562</name>
</gene>
<sequence>MGNLQSVLGDCQLGEVPAYLQQYLSKADAGDEAYMVYSERSGFRGASAASAAPGGGSGNDGDSSMYYSGPTQQIVRAKLLEKEEADAAQSRKRQVLADLVDLCVDGIDDASARNQPSRSARLPGGQAFAAPQIQSDNLTAEVWDEAASKGPVRASPWESRAGRDENDPGADADANIDDKQASKKKKRKKKKKRDRDAQDGEVSGRVDAIVDAYPETIKELLRDGDEGATSAAAAAVAAEVAEATQSDPSSSRQPAVDDADAYSDHDPEADYESEVETPAQTRELDERPGTPGTPSGKHGAAGPVSALDGEARSRSPAADSSQGSESGGGEQNSVRIQREEESKLLARLNILVAPFEEPKEPIDTFYLLEADWFRDWSAFLRGAARPGEIQNGKLLDSDGQPWPELEAGQDYVAIDKVAWNLLRDIYGADSAIKRPVYDLYA</sequence>
<dbReference type="InterPro" id="IPR035927">
    <property type="entry name" value="DUSP-like_sf"/>
</dbReference>
<feature type="compositionally biased region" description="Basic and acidic residues" evidence="1">
    <location>
        <begin position="194"/>
        <end position="204"/>
    </location>
</feature>
<dbReference type="GO" id="GO:0004843">
    <property type="term" value="F:cysteine-type deubiquitinase activity"/>
    <property type="evidence" value="ECO:0007669"/>
    <property type="project" value="InterPro"/>
</dbReference>
<dbReference type="InterPro" id="IPR006615">
    <property type="entry name" value="Pept_C19_DUSP"/>
</dbReference>
<keyword evidence="4" id="KW-1185">Reference proteome</keyword>
<organism evidence="3 4">
    <name type="scientific">Hondaea fermentalgiana</name>
    <dbReference type="NCBI Taxonomy" id="2315210"/>
    <lineage>
        <taxon>Eukaryota</taxon>
        <taxon>Sar</taxon>
        <taxon>Stramenopiles</taxon>
        <taxon>Bigyra</taxon>
        <taxon>Labyrinthulomycetes</taxon>
        <taxon>Thraustochytrida</taxon>
        <taxon>Thraustochytriidae</taxon>
        <taxon>Hondaea</taxon>
    </lineage>
</organism>
<keyword evidence="3" id="KW-0378">Hydrolase</keyword>
<dbReference type="SMART" id="SM00695">
    <property type="entry name" value="DUSP"/>
    <property type="match status" value="1"/>
</dbReference>
<reference evidence="3 4" key="1">
    <citation type="submission" date="2017-12" db="EMBL/GenBank/DDBJ databases">
        <title>Sequencing, de novo assembly and annotation of complete genome of a new Thraustochytrid species, strain FCC1311.</title>
        <authorList>
            <person name="Sedici K."/>
            <person name="Godart F."/>
            <person name="Aiese Cigliano R."/>
            <person name="Sanseverino W."/>
            <person name="Barakat M."/>
            <person name="Ortet P."/>
            <person name="Marechal E."/>
            <person name="Cagnac O."/>
            <person name="Amato A."/>
        </authorList>
    </citation>
    <scope>NUCLEOTIDE SEQUENCE [LARGE SCALE GENOMIC DNA]</scope>
</reference>
<feature type="region of interest" description="Disordered" evidence="1">
    <location>
        <begin position="47"/>
        <end position="68"/>
    </location>
</feature>
<feature type="region of interest" description="Disordered" evidence="1">
    <location>
        <begin position="145"/>
        <end position="210"/>
    </location>
</feature>
<evidence type="ECO:0000313" key="3">
    <source>
        <dbReference type="EMBL" id="GBG32131.1"/>
    </source>
</evidence>
<evidence type="ECO:0000256" key="1">
    <source>
        <dbReference type="SAM" id="MobiDB-lite"/>
    </source>
</evidence>
<feature type="compositionally biased region" description="Polar residues" evidence="1">
    <location>
        <begin position="244"/>
        <end position="253"/>
    </location>
</feature>
<evidence type="ECO:0000313" key="4">
    <source>
        <dbReference type="Proteomes" id="UP000241890"/>
    </source>
</evidence>
<dbReference type="EMBL" id="BEYU01000115">
    <property type="protein sequence ID" value="GBG32131.1"/>
    <property type="molecule type" value="Genomic_DNA"/>
</dbReference>
<feature type="domain" description="DUSP" evidence="2">
    <location>
        <begin position="332"/>
        <end position="437"/>
    </location>
</feature>
<dbReference type="Gene3D" id="3.30.2230.10">
    <property type="entry name" value="DUSP-like"/>
    <property type="match status" value="1"/>
</dbReference>
<proteinExistence type="predicted"/>
<feature type="region of interest" description="Disordered" evidence="1">
    <location>
        <begin position="110"/>
        <end position="133"/>
    </location>
</feature>
<feature type="compositionally biased region" description="Low complexity" evidence="1">
    <location>
        <begin position="231"/>
        <end position="243"/>
    </location>
</feature>
<dbReference type="SUPFAM" id="SSF143791">
    <property type="entry name" value="DUSP-like"/>
    <property type="match status" value="1"/>
</dbReference>
<evidence type="ECO:0000259" key="2">
    <source>
        <dbReference type="PROSITE" id="PS51283"/>
    </source>
</evidence>
<feature type="compositionally biased region" description="Basic residues" evidence="1">
    <location>
        <begin position="182"/>
        <end position="193"/>
    </location>
</feature>
<protein>
    <submittedName>
        <fullName evidence="3">Ubiquitin carboxyl-terminal hydrolase 33</fullName>
    </submittedName>
</protein>
<dbReference type="PROSITE" id="PS51283">
    <property type="entry name" value="DUSP"/>
    <property type="match status" value="1"/>
</dbReference>
<comment type="caution">
    <text evidence="3">The sequence shown here is derived from an EMBL/GenBank/DDBJ whole genome shotgun (WGS) entry which is preliminary data.</text>
</comment>
<accession>A0A2R5GUS5</accession>
<dbReference type="InParanoid" id="A0A2R5GUS5"/>
<name>A0A2R5GUS5_9STRA</name>
<dbReference type="Pfam" id="PF06337">
    <property type="entry name" value="DUSP"/>
    <property type="match status" value="1"/>
</dbReference>